<accession>A0A1I1HNE3</accession>
<evidence type="ECO:0000256" key="1">
    <source>
        <dbReference type="SAM" id="SignalP"/>
    </source>
</evidence>
<dbReference type="InterPro" id="IPR029058">
    <property type="entry name" value="AB_hydrolase_fold"/>
</dbReference>
<feature type="chain" id="PRO_5011709873" description="Alpha/beta hydrolase" evidence="1">
    <location>
        <begin position="21"/>
        <end position="487"/>
    </location>
</feature>
<keyword evidence="1" id="KW-0732">Signal</keyword>
<name>A0A1I1HNE3_9FLAO</name>
<dbReference type="AlphaFoldDB" id="A0A1I1HNE3"/>
<reference evidence="3" key="1">
    <citation type="submission" date="2016-10" db="EMBL/GenBank/DDBJ databases">
        <authorList>
            <person name="Varghese N."/>
            <person name="Submissions S."/>
        </authorList>
    </citation>
    <scope>NUCLEOTIDE SEQUENCE [LARGE SCALE GENOMIC DNA]</scope>
    <source>
        <strain evidence="3">DSM 24499</strain>
    </source>
</reference>
<gene>
    <name evidence="2" type="ORF">SAMN04487907_10351</name>
</gene>
<dbReference type="EMBL" id="FOKV01000003">
    <property type="protein sequence ID" value="SFC23498.1"/>
    <property type="molecule type" value="Genomic_DNA"/>
</dbReference>
<protein>
    <recommendedName>
        <fullName evidence="4">Alpha/beta hydrolase</fullName>
    </recommendedName>
</protein>
<organism evidence="2 3">
    <name type="scientific">Zunongwangia mangrovi</name>
    <dbReference type="NCBI Taxonomy" id="1334022"/>
    <lineage>
        <taxon>Bacteria</taxon>
        <taxon>Pseudomonadati</taxon>
        <taxon>Bacteroidota</taxon>
        <taxon>Flavobacteriia</taxon>
        <taxon>Flavobacteriales</taxon>
        <taxon>Flavobacteriaceae</taxon>
        <taxon>Zunongwangia</taxon>
    </lineage>
</organism>
<evidence type="ECO:0008006" key="4">
    <source>
        <dbReference type="Google" id="ProtNLM"/>
    </source>
</evidence>
<dbReference type="STRING" id="1334022.SAMN04487907_10351"/>
<dbReference type="RefSeq" id="WP_092541654.1">
    <property type="nucleotide sequence ID" value="NZ_FOKV01000003.1"/>
</dbReference>
<evidence type="ECO:0000313" key="2">
    <source>
        <dbReference type="EMBL" id="SFC23498.1"/>
    </source>
</evidence>
<keyword evidence="3" id="KW-1185">Reference proteome</keyword>
<dbReference type="Gene3D" id="3.40.50.1820">
    <property type="entry name" value="alpha/beta hydrolase"/>
    <property type="match status" value="1"/>
</dbReference>
<proteinExistence type="predicted"/>
<dbReference type="Proteomes" id="UP000199438">
    <property type="component" value="Unassembled WGS sequence"/>
</dbReference>
<feature type="signal peptide" evidence="1">
    <location>
        <begin position="1"/>
        <end position="20"/>
    </location>
</feature>
<dbReference type="OrthoDB" id="1123157at2"/>
<dbReference type="SUPFAM" id="SSF53474">
    <property type="entry name" value="alpha/beta-Hydrolases"/>
    <property type="match status" value="1"/>
</dbReference>
<sequence>MYKQTLICFFALLCSSVVLAQEIRLQKGNVTDNVRISDSTDATYAVYLPQSYNMEKPAPVIFVLDPDGNGREAVQLFRQTAEDQNYVIAASNQKIESDSLQDDILKSVQFMNGFYRTIKVDPNLLYIAGINKGAEIASALPLINERVSGVLAINKTWINGKFIENRKKPYVFSAIMGTRDYSRFGMLDVVDYLYGEDFPTEVNYYEGGPISWPDTYTLNNAVSKFTLEAMQNGERPKNDTIINTVFQNEIKTIKDLARNGSYYIAFLQVKKAEDKFDDFDRFDDQLKELKRSIRRNREFKQQRRKWYDVKEEEAFQKEDYAHFLEMDIFTTNFENIGWWAEQVDNLNAGQQQKNLIERNMAYRLEGYLKDLVDGNYKNVIASNAAIDAKIFVSILKTITDKEAPEGYLSIIELAGHDGDAETAMLYLEDLLKTGYKEFEKIYGLEGILDLQMSTEFNLLIEEYGGEAKYIIFDSEKDTEEAEATQTN</sequence>
<evidence type="ECO:0000313" key="3">
    <source>
        <dbReference type="Proteomes" id="UP000199438"/>
    </source>
</evidence>